<sequence>MKYILLLILLLNGLFASSSEFIEKMNYETIYEKALERAIKENKSIMMIASTKSCPWCRKLERQTLTRDNINNIIQKNFVPLAVDQDLKNYPKKYEVKVVPTVYFINPKDESVIKKVLGYKNKKEFSKILDEVVSK</sequence>
<reference evidence="3 4" key="1">
    <citation type="submission" date="2019-05" db="EMBL/GenBank/DDBJ databases">
        <title>Arcobacter sp. nov., isolated from sea sediment.</title>
        <authorList>
            <person name="Kim W."/>
        </authorList>
    </citation>
    <scope>NUCLEOTIDE SEQUENCE [LARGE SCALE GENOMIC DNA]</scope>
    <source>
        <strain evidence="3 4">CAU 1517</strain>
    </source>
</reference>
<keyword evidence="1" id="KW-0732">Signal</keyword>
<organism evidence="3 4">
    <name type="scientific">Arcobacter arenosus</name>
    <dbReference type="NCBI Taxonomy" id="2576037"/>
    <lineage>
        <taxon>Bacteria</taxon>
        <taxon>Pseudomonadati</taxon>
        <taxon>Campylobacterota</taxon>
        <taxon>Epsilonproteobacteria</taxon>
        <taxon>Campylobacterales</taxon>
        <taxon>Arcobacteraceae</taxon>
        <taxon>Arcobacter</taxon>
    </lineage>
</organism>
<dbReference type="SUPFAM" id="SSF52833">
    <property type="entry name" value="Thioredoxin-like"/>
    <property type="match status" value="1"/>
</dbReference>
<dbReference type="Proteomes" id="UP000308901">
    <property type="component" value="Unassembled WGS sequence"/>
</dbReference>
<dbReference type="InterPro" id="IPR051099">
    <property type="entry name" value="AGR/TXD"/>
</dbReference>
<keyword evidence="4" id="KW-1185">Reference proteome</keyword>
<proteinExistence type="predicted"/>
<dbReference type="PANTHER" id="PTHR15337:SF11">
    <property type="entry name" value="THIOREDOXIN DOMAIN-CONTAINING PROTEIN"/>
    <property type="match status" value="1"/>
</dbReference>
<comment type="caution">
    <text evidence="3">The sequence shown here is derived from an EMBL/GenBank/DDBJ whole genome shotgun (WGS) entry which is preliminary data.</text>
</comment>
<dbReference type="PANTHER" id="PTHR15337">
    <property type="entry name" value="ANTERIOR GRADIENT PROTEIN-RELATED"/>
    <property type="match status" value="1"/>
</dbReference>
<evidence type="ECO:0000313" key="4">
    <source>
        <dbReference type="Proteomes" id="UP000308901"/>
    </source>
</evidence>
<protein>
    <submittedName>
        <fullName evidence="3">DUF255 domain-containing protein</fullName>
    </submittedName>
</protein>
<dbReference type="InterPro" id="IPR036249">
    <property type="entry name" value="Thioredoxin-like_sf"/>
</dbReference>
<evidence type="ECO:0000256" key="1">
    <source>
        <dbReference type="ARBA" id="ARBA00022729"/>
    </source>
</evidence>
<accession>A0A5R8Y3H0</accession>
<dbReference type="InterPro" id="IPR012336">
    <property type="entry name" value="Thioredoxin-like_fold"/>
</dbReference>
<name>A0A5R8Y3H0_9BACT</name>
<dbReference type="OrthoDB" id="5372638at2"/>
<dbReference type="Pfam" id="PF13098">
    <property type="entry name" value="Thioredoxin_2"/>
    <property type="match status" value="1"/>
</dbReference>
<evidence type="ECO:0000313" key="3">
    <source>
        <dbReference type="EMBL" id="TLP40635.1"/>
    </source>
</evidence>
<evidence type="ECO:0000259" key="2">
    <source>
        <dbReference type="Pfam" id="PF13098"/>
    </source>
</evidence>
<dbReference type="RefSeq" id="WP_138150925.1">
    <property type="nucleotide sequence ID" value="NZ_VANU01000001.1"/>
</dbReference>
<dbReference type="AlphaFoldDB" id="A0A5R8Y3H0"/>
<dbReference type="PROSITE" id="PS51354">
    <property type="entry name" value="GLUTAREDOXIN_2"/>
    <property type="match status" value="1"/>
</dbReference>
<feature type="domain" description="Thioredoxin-like fold" evidence="2">
    <location>
        <begin position="39"/>
        <end position="129"/>
    </location>
</feature>
<dbReference type="Gene3D" id="3.40.30.10">
    <property type="entry name" value="Glutaredoxin"/>
    <property type="match status" value="1"/>
</dbReference>
<gene>
    <name evidence="3" type="ORF">FDK22_01080</name>
</gene>
<dbReference type="EMBL" id="VANU01000001">
    <property type="protein sequence ID" value="TLP40635.1"/>
    <property type="molecule type" value="Genomic_DNA"/>
</dbReference>